<evidence type="ECO:0000256" key="2">
    <source>
        <dbReference type="ARBA" id="ARBA00022475"/>
    </source>
</evidence>
<dbReference type="GO" id="GO:0005886">
    <property type="term" value="C:plasma membrane"/>
    <property type="evidence" value="ECO:0007669"/>
    <property type="project" value="UniProtKB-SubCell"/>
</dbReference>
<reference evidence="9 10" key="1">
    <citation type="submission" date="2018-10" db="EMBL/GenBank/DDBJ databases">
        <title>Genomic Encyclopedia of Type Strains, Phase IV (KMG-IV): sequencing the most valuable type-strain genomes for metagenomic binning, comparative biology and taxonomic classification.</title>
        <authorList>
            <person name="Goeker M."/>
        </authorList>
    </citation>
    <scope>NUCLEOTIDE SEQUENCE [LARGE SCALE GENOMIC DNA]</scope>
    <source>
        <strain evidence="9 10">DSM 4734</strain>
    </source>
</reference>
<dbReference type="GO" id="GO:0003755">
    <property type="term" value="F:peptidyl-prolyl cis-trans isomerase activity"/>
    <property type="evidence" value="ECO:0007669"/>
    <property type="project" value="InterPro"/>
</dbReference>
<evidence type="ECO:0000313" key="9">
    <source>
        <dbReference type="EMBL" id="RKR02762.1"/>
    </source>
</evidence>
<accession>A0A495DJJ7</accession>
<name>A0A495DJJ7_9PROT</name>
<evidence type="ECO:0000256" key="3">
    <source>
        <dbReference type="ARBA" id="ARBA00022692"/>
    </source>
</evidence>
<evidence type="ECO:0000313" key="10">
    <source>
        <dbReference type="Proteomes" id="UP000273675"/>
    </source>
</evidence>
<sequence>MLSNFRSFAQSPLALIIIVLLVLAFAMTGAGGIFTGSGTAVVVVGNEQVSQRELAYAFDREVQRLQQQNPEITREMAREEGIANQVLQQQITFATLAARAHELGLAISDAAVVREAAAIPAFRNPVTERFDPDTMRSALQRVGMTEDQFANDVEGDMLRSQLMGALTRLADLPDQIAATRYLVAEEQRRMSALVLDASTADEIADPTDEQLQAFITETPGQNGQPLFTRPEFRAITLVRFQLDDFIRDVAVDESVLRETYDYLVDTNQIGTPAVRSFTQLTAPDQATAEAAAERLANGESAALVASELGLDAPLTLDNAQRYEVPDTQLADAVFAMSQDEARAVEGRFGWSAVQVTLAEEANLPSFEDERERLQADAARAQATDDMYGAISAFEAAREDGASLEVAAESSGTPLEIYQPLAQNSFDENLDFDPERYQALAAEILPVAFAQVEGFAIDLQTYNDTDFFTLRVDSIVPSRPFELEEVREQAESRWRSIQVDTQLQARAEDALAQLEAGDDLELVSLTAGGRTESSTLRRDQTAGGFTRGAVSTAFSMTPGEYRMQQVAEGRYLVLTVDEVIPADIAAAPAADLAGIEGDLVSEFGNDVVFATRDFLLREYEITDASIDNRLYSLAIGETDPSTPQ</sequence>
<gene>
    <name evidence="9" type="ORF">C7435_0701</name>
</gene>
<keyword evidence="2" id="KW-1003">Cell membrane</keyword>
<dbReference type="InterPro" id="IPR027304">
    <property type="entry name" value="Trigger_fact/SurA_dom_sf"/>
</dbReference>
<feature type="domain" description="PpiC" evidence="8">
    <location>
        <begin position="251"/>
        <end position="370"/>
    </location>
</feature>
<dbReference type="SUPFAM" id="SSF109998">
    <property type="entry name" value="Triger factor/SurA peptide-binding domain-like"/>
    <property type="match status" value="1"/>
</dbReference>
<dbReference type="Gene3D" id="1.10.4030.10">
    <property type="entry name" value="Porin chaperone SurA, peptide-binding domain"/>
    <property type="match status" value="1"/>
</dbReference>
<dbReference type="PANTHER" id="PTHR47529:SF1">
    <property type="entry name" value="PERIPLASMIC CHAPERONE PPID"/>
    <property type="match status" value="1"/>
</dbReference>
<protein>
    <submittedName>
        <fullName evidence="9">Parvulin-like peptidyl-prolyl cis-trans isomerase protein</fullName>
    </submittedName>
</protein>
<comment type="subcellular location">
    <subcellularLocation>
        <location evidence="1">Cell membrane</location>
        <topology evidence="1">Single-pass type II membrane protein</topology>
    </subcellularLocation>
</comment>
<evidence type="ECO:0000256" key="5">
    <source>
        <dbReference type="ARBA" id="ARBA00023136"/>
    </source>
</evidence>
<dbReference type="OrthoDB" id="9768393at2"/>
<evidence type="ECO:0000256" key="6">
    <source>
        <dbReference type="ARBA" id="ARBA00023186"/>
    </source>
</evidence>
<dbReference type="InterPro" id="IPR000297">
    <property type="entry name" value="PPIase_PpiC"/>
</dbReference>
<proteinExistence type="inferred from homology"/>
<evidence type="ECO:0000256" key="4">
    <source>
        <dbReference type="ARBA" id="ARBA00022989"/>
    </source>
</evidence>
<dbReference type="Proteomes" id="UP000273675">
    <property type="component" value="Unassembled WGS sequence"/>
</dbReference>
<dbReference type="InterPro" id="IPR052029">
    <property type="entry name" value="PpiD_chaperone"/>
</dbReference>
<dbReference type="AlphaFoldDB" id="A0A495DJJ7"/>
<dbReference type="PANTHER" id="PTHR47529">
    <property type="entry name" value="PEPTIDYL-PROLYL CIS-TRANS ISOMERASE D"/>
    <property type="match status" value="1"/>
</dbReference>
<evidence type="ECO:0000256" key="1">
    <source>
        <dbReference type="ARBA" id="ARBA00004401"/>
    </source>
</evidence>
<keyword evidence="3" id="KW-0812">Transmembrane</keyword>
<organism evidence="9 10">
    <name type="scientific">Maricaulis maris</name>
    <dbReference type="NCBI Taxonomy" id="74318"/>
    <lineage>
        <taxon>Bacteria</taxon>
        <taxon>Pseudomonadati</taxon>
        <taxon>Pseudomonadota</taxon>
        <taxon>Alphaproteobacteria</taxon>
        <taxon>Maricaulales</taxon>
        <taxon>Maricaulaceae</taxon>
        <taxon>Maricaulis</taxon>
    </lineage>
</organism>
<dbReference type="Pfam" id="PF13624">
    <property type="entry name" value="SurA_N_3"/>
    <property type="match status" value="1"/>
</dbReference>
<evidence type="ECO:0000259" key="8">
    <source>
        <dbReference type="Pfam" id="PF13145"/>
    </source>
</evidence>
<dbReference type="RefSeq" id="WP_121210064.1">
    <property type="nucleotide sequence ID" value="NZ_RBIM01000002.1"/>
</dbReference>
<dbReference type="Pfam" id="PF13145">
    <property type="entry name" value="Rotamase_2"/>
    <property type="match status" value="1"/>
</dbReference>
<comment type="caution">
    <text evidence="9">The sequence shown here is derived from an EMBL/GenBank/DDBJ whole genome shotgun (WGS) entry which is preliminary data.</text>
</comment>
<keyword evidence="6" id="KW-0143">Chaperone</keyword>
<comment type="similarity">
    <text evidence="7">Belongs to the PpiD chaperone family.</text>
</comment>
<evidence type="ECO:0000256" key="7">
    <source>
        <dbReference type="ARBA" id="ARBA00038408"/>
    </source>
</evidence>
<dbReference type="EMBL" id="RBIM01000002">
    <property type="protein sequence ID" value="RKR02762.1"/>
    <property type="molecule type" value="Genomic_DNA"/>
</dbReference>
<keyword evidence="4" id="KW-1133">Transmembrane helix</keyword>
<keyword evidence="5" id="KW-0472">Membrane</keyword>
<keyword evidence="9" id="KW-0413">Isomerase</keyword>